<feature type="region of interest" description="Disordered" evidence="5">
    <location>
        <begin position="321"/>
        <end position="397"/>
    </location>
</feature>
<dbReference type="SUPFAM" id="SSF52058">
    <property type="entry name" value="L domain-like"/>
    <property type="match status" value="1"/>
</dbReference>
<evidence type="ECO:0000313" key="8">
    <source>
        <dbReference type="EMBL" id="EGG16024.1"/>
    </source>
</evidence>
<dbReference type="GO" id="GO:0005085">
    <property type="term" value="F:guanyl-nucleotide exchange factor activity"/>
    <property type="evidence" value="ECO:0007669"/>
    <property type="project" value="UniProtKB-KW"/>
</dbReference>
<feature type="compositionally biased region" description="Low complexity" evidence="5">
    <location>
        <begin position="327"/>
        <end position="339"/>
    </location>
</feature>
<feature type="compositionally biased region" description="Low complexity" evidence="5">
    <location>
        <begin position="281"/>
        <end position="300"/>
    </location>
</feature>
<name>F4Q8C4_CACFS</name>
<evidence type="ECO:0000259" key="6">
    <source>
        <dbReference type="PROSITE" id="PS50009"/>
    </source>
</evidence>
<dbReference type="SMART" id="SM00364">
    <property type="entry name" value="LRR_BAC"/>
    <property type="match status" value="5"/>
</dbReference>
<dbReference type="InterPro" id="IPR023578">
    <property type="entry name" value="Ras_GEF_dom_sf"/>
</dbReference>
<gene>
    <name evidence="8" type="primary">gefN</name>
    <name evidence="8" type="ORF">DFA_09696</name>
</gene>
<feature type="region of interest" description="Disordered" evidence="5">
    <location>
        <begin position="1051"/>
        <end position="1088"/>
    </location>
</feature>
<keyword evidence="1" id="KW-0433">Leucine-rich repeat</keyword>
<evidence type="ECO:0000256" key="5">
    <source>
        <dbReference type="SAM" id="MobiDB-lite"/>
    </source>
</evidence>
<dbReference type="GO" id="GO:0005886">
    <property type="term" value="C:plasma membrane"/>
    <property type="evidence" value="ECO:0007669"/>
    <property type="project" value="TreeGrafter"/>
</dbReference>
<dbReference type="GeneID" id="14867921"/>
<accession>F4Q8C4</accession>
<dbReference type="RefSeq" id="XP_004352349.1">
    <property type="nucleotide sequence ID" value="XM_004352297.1"/>
</dbReference>
<organism evidence="8 9">
    <name type="scientific">Cavenderia fasciculata</name>
    <name type="common">Slime mold</name>
    <name type="synonym">Dictyostelium fasciculatum</name>
    <dbReference type="NCBI Taxonomy" id="261658"/>
    <lineage>
        <taxon>Eukaryota</taxon>
        <taxon>Amoebozoa</taxon>
        <taxon>Evosea</taxon>
        <taxon>Eumycetozoa</taxon>
        <taxon>Dictyostelia</taxon>
        <taxon>Acytosteliales</taxon>
        <taxon>Cavenderiaceae</taxon>
        <taxon>Cavenderia</taxon>
    </lineage>
</organism>
<dbReference type="InterPro" id="IPR036964">
    <property type="entry name" value="RASGEF_cat_dom_sf"/>
</dbReference>
<dbReference type="OrthoDB" id="20825at2759"/>
<dbReference type="Pfam" id="PF13855">
    <property type="entry name" value="LRR_8"/>
    <property type="match status" value="2"/>
</dbReference>
<evidence type="ECO:0000256" key="4">
    <source>
        <dbReference type="PROSITE-ProRule" id="PRU00168"/>
    </source>
</evidence>
<feature type="compositionally biased region" description="Low complexity" evidence="5">
    <location>
        <begin position="615"/>
        <end position="641"/>
    </location>
</feature>
<dbReference type="Proteomes" id="UP000007797">
    <property type="component" value="Unassembled WGS sequence"/>
</dbReference>
<dbReference type="OMA" id="NIALNCW"/>
<feature type="region of interest" description="Disordered" evidence="5">
    <location>
        <begin position="278"/>
        <end position="304"/>
    </location>
</feature>
<dbReference type="InterPro" id="IPR000651">
    <property type="entry name" value="Ras-like_Gua-exchang_fac_N"/>
</dbReference>
<dbReference type="KEGG" id="dfa:DFA_09696"/>
<dbReference type="InterPro" id="IPR001611">
    <property type="entry name" value="Leu-rich_rpt"/>
</dbReference>
<proteinExistence type="predicted"/>
<feature type="domain" description="N-terminal Ras-GEF" evidence="7">
    <location>
        <begin position="1299"/>
        <end position="1426"/>
    </location>
</feature>
<dbReference type="Pfam" id="PF00618">
    <property type="entry name" value="RasGEF_N"/>
    <property type="match status" value="1"/>
</dbReference>
<dbReference type="Gene3D" id="1.10.840.10">
    <property type="entry name" value="Ras guanine-nucleotide exchange factors catalytic domain"/>
    <property type="match status" value="1"/>
</dbReference>
<dbReference type="CDD" id="cd06224">
    <property type="entry name" value="REM"/>
    <property type="match status" value="1"/>
</dbReference>
<evidence type="ECO:0000256" key="2">
    <source>
        <dbReference type="ARBA" id="ARBA00022658"/>
    </source>
</evidence>
<feature type="domain" description="Ras-GEF" evidence="6">
    <location>
        <begin position="1467"/>
        <end position="1695"/>
    </location>
</feature>
<feature type="compositionally biased region" description="Polar residues" evidence="5">
    <location>
        <begin position="808"/>
        <end position="827"/>
    </location>
</feature>
<dbReference type="InterPro" id="IPR003591">
    <property type="entry name" value="Leu-rich_rpt_typical-subtyp"/>
</dbReference>
<keyword evidence="2 4" id="KW-0344">Guanine-nucleotide releasing factor</keyword>
<feature type="compositionally biased region" description="Low complexity" evidence="5">
    <location>
        <begin position="706"/>
        <end position="719"/>
    </location>
</feature>
<evidence type="ECO:0000313" key="9">
    <source>
        <dbReference type="Proteomes" id="UP000007797"/>
    </source>
</evidence>
<evidence type="ECO:0000256" key="3">
    <source>
        <dbReference type="ARBA" id="ARBA00022737"/>
    </source>
</evidence>
<feature type="region of interest" description="Disordered" evidence="5">
    <location>
        <begin position="615"/>
        <end position="729"/>
    </location>
</feature>
<dbReference type="SMART" id="SM00229">
    <property type="entry name" value="RasGEFN"/>
    <property type="match status" value="1"/>
</dbReference>
<dbReference type="PROSITE" id="PS50009">
    <property type="entry name" value="RASGEF_CAT"/>
    <property type="match status" value="1"/>
</dbReference>
<protein>
    <submittedName>
        <fullName evidence="8">Ras guanine nucleotide exchange factor</fullName>
    </submittedName>
</protein>
<feature type="compositionally biased region" description="Basic and acidic residues" evidence="5">
    <location>
        <begin position="876"/>
        <end position="890"/>
    </location>
</feature>
<dbReference type="SMART" id="SM00369">
    <property type="entry name" value="LRR_TYP"/>
    <property type="match status" value="5"/>
</dbReference>
<reference evidence="9" key="1">
    <citation type="journal article" date="2011" name="Genome Res.">
        <title>Phylogeny-wide analysis of social amoeba genomes highlights ancient origins for complex intercellular communication.</title>
        <authorList>
            <person name="Heidel A.J."/>
            <person name="Lawal H.M."/>
            <person name="Felder M."/>
            <person name="Schilde C."/>
            <person name="Helps N.R."/>
            <person name="Tunggal B."/>
            <person name="Rivero F."/>
            <person name="John U."/>
            <person name="Schleicher M."/>
            <person name="Eichinger L."/>
            <person name="Platzer M."/>
            <person name="Noegel A.A."/>
            <person name="Schaap P."/>
            <person name="Gloeckner G."/>
        </authorList>
    </citation>
    <scope>NUCLEOTIDE SEQUENCE [LARGE SCALE GENOMIC DNA]</scope>
    <source>
        <strain evidence="9">SH3</strain>
    </source>
</reference>
<feature type="compositionally biased region" description="Basic and acidic residues" evidence="5">
    <location>
        <begin position="938"/>
        <end position="954"/>
    </location>
</feature>
<evidence type="ECO:0000259" key="7">
    <source>
        <dbReference type="PROSITE" id="PS50212"/>
    </source>
</evidence>
<feature type="region of interest" description="Disordered" evidence="5">
    <location>
        <begin position="1125"/>
        <end position="1174"/>
    </location>
</feature>
<dbReference type="InterPro" id="IPR032675">
    <property type="entry name" value="LRR_dom_sf"/>
</dbReference>
<keyword evidence="3" id="KW-0677">Repeat</keyword>
<keyword evidence="9" id="KW-1185">Reference proteome</keyword>
<dbReference type="Gene3D" id="1.20.870.10">
    <property type="entry name" value="Son of sevenless (SoS) protein Chain: S domain 1"/>
    <property type="match status" value="1"/>
</dbReference>
<dbReference type="EMBL" id="GL883025">
    <property type="protein sequence ID" value="EGG16024.1"/>
    <property type="molecule type" value="Genomic_DNA"/>
</dbReference>
<evidence type="ECO:0000256" key="1">
    <source>
        <dbReference type="ARBA" id="ARBA00022614"/>
    </source>
</evidence>
<dbReference type="GO" id="GO:0007265">
    <property type="term" value="P:Ras protein signal transduction"/>
    <property type="evidence" value="ECO:0007669"/>
    <property type="project" value="TreeGrafter"/>
</dbReference>
<dbReference type="PROSITE" id="PS51450">
    <property type="entry name" value="LRR"/>
    <property type="match status" value="4"/>
</dbReference>
<feature type="compositionally biased region" description="Low complexity" evidence="5">
    <location>
        <begin position="1054"/>
        <end position="1087"/>
    </location>
</feature>
<feature type="compositionally biased region" description="Polar residues" evidence="5">
    <location>
        <begin position="673"/>
        <end position="682"/>
    </location>
</feature>
<sequence length="1720" mass="189294">MTMILKLKHFQTPPFLAVKEKIVVKFDSSCSRLKEKEEQEEEEDEEVELVSFLRDKEKANQLQKQQQDNIYYNNNQNNNYNNNTSMMMINHSHHNGSGSGVININIGTNNNDSRELEILDLSRQRLREIPYFPDYASLRTLIACDNLVSQLTVAFIEGTPNLQVVDLSANTLASLPEEIYLWASVTVLRLDKNYLTELPQSLSRMPLEQLSVSNNQLTHIPNFTHMPNLRYLCISQNSLLSASVHRIYSYLYPSSSPHTLLRGFSSTPSSLMDHLSGIHANTNNNNNNNNINNANTNTTTGILHHPSTMTTASIFIREERASGNGGSSSSSPSNLTSPLMVNQPTHQQQQQQQQQYSGGGRYLTTTNTGGGPTSKLPTQTTSINVSPLHSPTHSEHNSLNMKKNYIVTIPSDIQKLIKLKRLDLSNNAITHLPEALSNLKCLSSINVGNNKLGTSNTIEYLARIDSLTKINLKSNLIVHFPTSLLSLSKLSSLYLDSNEISILPELKSCKSLTDFTIENNKLINEPLSPHFNQESLYIYNPIHTPLSQSQHSSSQNTSSGNLMNIKDMVITTATTTSTPTIITPKGIITTTTCKITTPVVIHPSIVVVETTPSSLSNSIVNSPSSSNNALSTPTSPLSISKKPPKPLPVVPNNSHHSSSTLRGNNNNNYGGNLTKSSTTPSLSEKPIVPPLKLKPLDESQPMFFCSPSQQLNSGNSGSSKSGGGSVSGLSGCRVRSFTSYDYPTSIDSSRAKDGGRDISSQDLAMSHYEGGFLERTMSSSSDGEFPWPSDEIDGGGGITSSTSIGSGLANSTSGHFIGTQKVTSPNTERTRPRSFTKFTSDIFSRAKHSIKSNSKKEKEKDSTSSSSNKFNSIFTPRRDREKEKDRDRDLTTTLAPMSPHAFIKSDDNSSNNGLVISSPSTPRHGFPSFERNGSHPSIKRDNSTLSSLDHDHHHVGNYSHNNSIDDFSTMIPHHGNNNNNTNNRYSDEFTSPPISQSMPVCGQSLLEKSMSNQDEEMMLFGCGGQNNTTPQLLNASSVNIQHNAPNTSRVYLKSPSIEGNGSGSNSNNSSTVGSPAAGNNNNSNNNNQQVSGMRIKMEFVDEIYDDKNQPVSYWKKRLSGLVNANGQMNKSSTNLLTPNSKSGSDRSSGLQSSISSSSVQQQQQYNQYAAQPKVKKSKDLNVGSLQYGSLLSTSQSNLSSFLGSTVAAGDNANNPSIGGGVSPSSYAGSNPLAASTSSIPYNNNNGGGGNGGGGGIGYMLKESTSNTNLNSNLDGDDFIRDLMSSYVINQDIEFTSEEGVPKIKTASLKMLVNLLTHEKGQSKDLENCFFDTYKLFTNVESIVALLQERFYQTAKGTGNASLIKLKVIRFVHRWVDRNWDDFLDNSPTTDEPYTTRLKDFVKVCQDTVEKGFSASFSLKTELSNLAKFTDIKSDPDYFDDGSMGEWEQPPPIPDFQFQETLVLLDLKSHEIARQLTMIDHSLLHKITKRELLDYCQSQSNPPQSIVAVTNRFNFISRWVASEITSCTTVEKRVSLIFKFINIALNCWYLKNFNSTTAIIAGMKHGAVCRFKTTWYYVNQTKAGIVFQELEEMISPTSIAKFRKIQDSVEPPSVPYLGSYFNHLIGIGEGNKSVNSNDQINLIKYEMIGKILSKLHAFQEKKYNLTTVGVLQNFLNNGLQWDENQLYSAAGNRDEKVDSQLLEPNGKFSLVNDSTCYILSQ</sequence>
<feature type="compositionally biased region" description="Low complexity" evidence="5">
    <location>
        <begin position="1140"/>
        <end position="1167"/>
    </location>
</feature>
<dbReference type="PANTHER" id="PTHR23113:SF158">
    <property type="entry name" value="RAS GUANINE NUCLEOTIDE EXCHANGE FACTOR N"/>
    <property type="match status" value="1"/>
</dbReference>
<feature type="compositionally biased region" description="Polar residues" evidence="5">
    <location>
        <begin position="908"/>
        <end position="921"/>
    </location>
</feature>
<feature type="compositionally biased region" description="Low complexity" evidence="5">
    <location>
        <begin position="663"/>
        <end position="672"/>
    </location>
</feature>
<dbReference type="SMART" id="SM00147">
    <property type="entry name" value="RasGEF"/>
    <property type="match status" value="1"/>
</dbReference>
<dbReference type="InterPro" id="IPR001895">
    <property type="entry name" value="RASGEF_cat_dom"/>
</dbReference>
<dbReference type="Gene3D" id="3.80.10.10">
    <property type="entry name" value="Ribonuclease Inhibitor"/>
    <property type="match status" value="3"/>
</dbReference>
<feature type="compositionally biased region" description="Low complexity" evidence="5">
    <location>
        <begin position="863"/>
        <end position="875"/>
    </location>
</feature>
<dbReference type="Pfam" id="PF00617">
    <property type="entry name" value="RasGEF"/>
    <property type="match status" value="1"/>
</dbReference>
<dbReference type="PROSITE" id="PS50212">
    <property type="entry name" value="RASGEF_NTER"/>
    <property type="match status" value="1"/>
</dbReference>
<feature type="region of interest" description="Disordered" evidence="5">
    <location>
        <begin position="774"/>
        <end position="996"/>
    </location>
</feature>
<dbReference type="SUPFAM" id="SSF48366">
    <property type="entry name" value="Ras GEF"/>
    <property type="match status" value="1"/>
</dbReference>
<dbReference type="InterPro" id="IPR008937">
    <property type="entry name" value="Ras-like_GEF"/>
</dbReference>
<dbReference type="PANTHER" id="PTHR23113">
    <property type="entry name" value="GUANINE NUCLEOTIDE EXCHANGE FACTOR"/>
    <property type="match status" value="1"/>
</dbReference>
<dbReference type="SMART" id="SM00365">
    <property type="entry name" value="LRR_SD22"/>
    <property type="match status" value="3"/>
</dbReference>
<feature type="compositionally biased region" description="Polar residues" evidence="5">
    <location>
        <begin position="1125"/>
        <end position="1139"/>
    </location>
</feature>
<feature type="compositionally biased region" description="Polar residues" evidence="5">
    <location>
        <begin position="375"/>
        <end position="397"/>
    </location>
</feature>